<feature type="transmembrane region" description="Helical" evidence="9">
    <location>
        <begin position="249"/>
        <end position="266"/>
    </location>
</feature>
<evidence type="ECO:0000313" key="12">
    <source>
        <dbReference type="Proteomes" id="UP000262583"/>
    </source>
</evidence>
<dbReference type="GO" id="GO:0005886">
    <property type="term" value="C:plasma membrane"/>
    <property type="evidence" value="ECO:0007669"/>
    <property type="project" value="UniProtKB-SubCell"/>
</dbReference>
<name>A0A2Z4Y1K1_SUMC1</name>
<feature type="compositionally biased region" description="Basic and acidic residues" evidence="8">
    <location>
        <begin position="524"/>
        <end position="540"/>
    </location>
</feature>
<dbReference type="InterPro" id="IPR038731">
    <property type="entry name" value="RgtA/B/C-like"/>
</dbReference>
<evidence type="ECO:0000256" key="3">
    <source>
        <dbReference type="ARBA" id="ARBA00022676"/>
    </source>
</evidence>
<keyword evidence="2" id="KW-1003">Cell membrane</keyword>
<dbReference type="EMBL" id="CP030759">
    <property type="protein sequence ID" value="AXA35081.1"/>
    <property type="molecule type" value="Genomic_DNA"/>
</dbReference>
<keyword evidence="4" id="KW-0808">Transferase</keyword>
<dbReference type="Proteomes" id="UP000262583">
    <property type="component" value="Chromosome"/>
</dbReference>
<feature type="transmembrane region" description="Helical" evidence="9">
    <location>
        <begin position="96"/>
        <end position="116"/>
    </location>
</feature>
<evidence type="ECO:0000256" key="6">
    <source>
        <dbReference type="ARBA" id="ARBA00022989"/>
    </source>
</evidence>
<feature type="transmembrane region" description="Helical" evidence="9">
    <location>
        <begin position="190"/>
        <end position="207"/>
    </location>
</feature>
<evidence type="ECO:0000256" key="2">
    <source>
        <dbReference type="ARBA" id="ARBA00022475"/>
    </source>
</evidence>
<dbReference type="GO" id="GO:0009103">
    <property type="term" value="P:lipopolysaccharide biosynthetic process"/>
    <property type="evidence" value="ECO:0007669"/>
    <property type="project" value="UniProtKB-ARBA"/>
</dbReference>
<feature type="transmembrane region" description="Helical" evidence="9">
    <location>
        <begin position="122"/>
        <end position="139"/>
    </location>
</feature>
<reference evidence="11 12" key="1">
    <citation type="submission" date="2018-05" db="EMBL/GenBank/DDBJ databases">
        <title>A metagenomic window into the 2 km-deep terrestrial subsurface aquifer revealed taxonomically and functionally diverse microbial community comprising novel uncultured bacterial lineages.</title>
        <authorList>
            <person name="Kadnikov V.V."/>
            <person name="Mardanov A.V."/>
            <person name="Beletsky A.V."/>
            <person name="Banks D."/>
            <person name="Pimenov N.V."/>
            <person name="Frank Y.A."/>
            <person name="Karnachuk O.V."/>
            <person name="Ravin N.V."/>
        </authorList>
    </citation>
    <scope>NUCLEOTIDE SEQUENCE [LARGE SCALE GENOMIC DNA]</scope>
    <source>
        <strain evidence="11">BY</strain>
    </source>
</reference>
<evidence type="ECO:0000259" key="10">
    <source>
        <dbReference type="Pfam" id="PF13231"/>
    </source>
</evidence>
<keyword evidence="3" id="KW-0328">Glycosyltransferase</keyword>
<dbReference type="PANTHER" id="PTHR33908">
    <property type="entry name" value="MANNOSYLTRANSFERASE YKCB-RELATED"/>
    <property type="match status" value="1"/>
</dbReference>
<evidence type="ECO:0000313" key="11">
    <source>
        <dbReference type="EMBL" id="AXA35081.1"/>
    </source>
</evidence>
<dbReference type="AlphaFoldDB" id="A0A2Z4Y1K1"/>
<feature type="transmembrane region" description="Helical" evidence="9">
    <location>
        <begin position="6"/>
        <end position="28"/>
    </location>
</feature>
<evidence type="ECO:0000256" key="7">
    <source>
        <dbReference type="ARBA" id="ARBA00023136"/>
    </source>
</evidence>
<feature type="transmembrane region" description="Helical" evidence="9">
    <location>
        <begin position="69"/>
        <end position="89"/>
    </location>
</feature>
<feature type="transmembrane region" description="Helical" evidence="9">
    <location>
        <begin position="273"/>
        <end position="293"/>
    </location>
</feature>
<dbReference type="PANTHER" id="PTHR33908:SF11">
    <property type="entry name" value="MEMBRANE PROTEIN"/>
    <property type="match status" value="1"/>
</dbReference>
<sequence length="540" mass="60833">MGWASALYLLGFLIANLGVRLALLRINLGEYTDGILQLKVFEIASGLYPPLYGLLAHGVQYFGADAETAGKIVSAIASTLALIPVYLWARRLGGDCAAKFAALFFTLCPLILRWSVRVMTDGLFLGLSAWSLYCLQVVWADRPDVRKADRWLAAASLLAALSALTRYQGVLLLAPLLVVAMAYVGRHRRVPWLTVVASLVWLLLPAWIHVHGFVHQQQFASRSVGAVVSQLLAWLNLAESFLLISPYYLGWPIFVFALVGVFAANWRAPQLRGFWILWLLFGIPLLGLQSVFGSFQYRYMMPLFPACLALAGTGALALEKKLLERGRAWVFSLLLYVSVSYLALFTCAVLVFQRQSFGDQRAAAEYIRTTVSREAPVVANERYGNFFNLGCVKLSFWTGRKVEPIWPYLPPSPSRPPQKDLTTGTVVVLGNCYGGDEFVDYLMAVLNYYYHMRLLNAYESTVYPLLDDIMVNPIFNQNPLGWVLRYSPQLFSTHIYVIDGKRTPEEMERLVQRNLRQPVPPPSEEDKKNAREERMRETPR</sequence>
<evidence type="ECO:0000256" key="5">
    <source>
        <dbReference type="ARBA" id="ARBA00022692"/>
    </source>
</evidence>
<feature type="transmembrane region" description="Helical" evidence="9">
    <location>
        <begin position="299"/>
        <end position="318"/>
    </location>
</feature>
<feature type="transmembrane region" description="Helical" evidence="9">
    <location>
        <begin position="40"/>
        <end position="63"/>
    </location>
</feature>
<dbReference type="Pfam" id="PF13231">
    <property type="entry name" value="PMT_2"/>
    <property type="match status" value="1"/>
</dbReference>
<evidence type="ECO:0000256" key="8">
    <source>
        <dbReference type="SAM" id="MobiDB-lite"/>
    </source>
</evidence>
<evidence type="ECO:0000256" key="1">
    <source>
        <dbReference type="ARBA" id="ARBA00004651"/>
    </source>
</evidence>
<keyword evidence="7 9" id="KW-0472">Membrane</keyword>
<feature type="transmembrane region" description="Helical" evidence="9">
    <location>
        <begin position="151"/>
        <end position="184"/>
    </location>
</feature>
<dbReference type="KEGG" id="schv:BRCON_0304"/>
<feature type="domain" description="Glycosyltransferase RgtA/B/C/D-like" evidence="10">
    <location>
        <begin position="49"/>
        <end position="204"/>
    </location>
</feature>
<gene>
    <name evidence="11" type="ORF">BRCON_0304</name>
</gene>
<keyword evidence="6 9" id="KW-1133">Transmembrane helix</keyword>
<evidence type="ECO:0000256" key="9">
    <source>
        <dbReference type="SAM" id="Phobius"/>
    </source>
</evidence>
<accession>A0A2Z4Y1K1</accession>
<dbReference type="GO" id="GO:0016763">
    <property type="term" value="F:pentosyltransferase activity"/>
    <property type="evidence" value="ECO:0007669"/>
    <property type="project" value="TreeGrafter"/>
</dbReference>
<comment type="subcellular location">
    <subcellularLocation>
        <location evidence="1">Cell membrane</location>
        <topology evidence="1">Multi-pass membrane protein</topology>
    </subcellularLocation>
</comment>
<dbReference type="InterPro" id="IPR050297">
    <property type="entry name" value="LipidA_mod_glycosyltrf_83"/>
</dbReference>
<keyword evidence="5 9" id="KW-0812">Transmembrane</keyword>
<evidence type="ECO:0000256" key="4">
    <source>
        <dbReference type="ARBA" id="ARBA00022679"/>
    </source>
</evidence>
<organism evidence="11 12">
    <name type="scientific">Sumerlaea chitinivorans</name>
    <dbReference type="NCBI Taxonomy" id="2250252"/>
    <lineage>
        <taxon>Bacteria</taxon>
        <taxon>Candidatus Sumerlaeota</taxon>
        <taxon>Candidatus Sumerlaeia</taxon>
        <taxon>Candidatus Sumerlaeales</taxon>
        <taxon>Candidatus Sumerlaeaceae</taxon>
        <taxon>Candidatus Sumerlaea</taxon>
    </lineage>
</organism>
<proteinExistence type="predicted"/>
<protein>
    <submittedName>
        <fullName evidence="11">Inner membrane protein</fullName>
    </submittedName>
</protein>
<feature type="region of interest" description="Disordered" evidence="8">
    <location>
        <begin position="508"/>
        <end position="540"/>
    </location>
</feature>
<feature type="transmembrane region" description="Helical" evidence="9">
    <location>
        <begin position="330"/>
        <end position="352"/>
    </location>
</feature>